<reference evidence="1" key="1">
    <citation type="submission" date="2024-09" db="EMBL/GenBank/DDBJ databases">
        <title>Black Yeasts Isolated from many extreme environments.</title>
        <authorList>
            <person name="Coleine C."/>
            <person name="Stajich J.E."/>
            <person name="Selbmann L."/>
        </authorList>
    </citation>
    <scope>NUCLEOTIDE SEQUENCE</scope>
    <source>
        <strain evidence="1">CCFEE 5737</strain>
    </source>
</reference>
<evidence type="ECO:0000313" key="2">
    <source>
        <dbReference type="Proteomes" id="UP001186974"/>
    </source>
</evidence>
<dbReference type="EMBL" id="JAWDJW010006527">
    <property type="protein sequence ID" value="KAK3064389.1"/>
    <property type="molecule type" value="Genomic_DNA"/>
</dbReference>
<organism evidence="1 2">
    <name type="scientific">Coniosporium uncinatum</name>
    <dbReference type="NCBI Taxonomy" id="93489"/>
    <lineage>
        <taxon>Eukaryota</taxon>
        <taxon>Fungi</taxon>
        <taxon>Dikarya</taxon>
        <taxon>Ascomycota</taxon>
        <taxon>Pezizomycotina</taxon>
        <taxon>Dothideomycetes</taxon>
        <taxon>Dothideomycetes incertae sedis</taxon>
        <taxon>Coniosporium</taxon>
    </lineage>
</organism>
<gene>
    <name evidence="1" type="ORF">LTS18_007624</name>
</gene>
<dbReference type="Proteomes" id="UP001186974">
    <property type="component" value="Unassembled WGS sequence"/>
</dbReference>
<comment type="caution">
    <text evidence="1">The sequence shown here is derived from an EMBL/GenBank/DDBJ whole genome shotgun (WGS) entry which is preliminary data.</text>
</comment>
<proteinExistence type="predicted"/>
<feature type="non-terminal residue" evidence="1">
    <location>
        <position position="1"/>
    </location>
</feature>
<evidence type="ECO:0000313" key="1">
    <source>
        <dbReference type="EMBL" id="KAK3064389.1"/>
    </source>
</evidence>
<protein>
    <submittedName>
        <fullName evidence="1">Uncharacterized protein</fullName>
    </submittedName>
</protein>
<accession>A0ACC3DAT5</accession>
<keyword evidence="2" id="KW-1185">Reference proteome</keyword>
<sequence>SEGNEAVLQCDDGSYCCDGDRSFNCCEDPQHGGTFQLPDGNIMAFIGSLGSTPTSGIAPSLMTGNGDPVSGGGQRSDVVASSPAPPPATAPPPRISSSATSTTTPPSSSSNSGSTSNRSTTSSIVALVTPRSSSASPPRTTTIVSVISSSGGVASTILITTTQGAAVGATGMPSDSADPSSSSHTGLIVGCAVGIPLGLAAVGLPSFFLWRRRRKQAYKNSPSSQPFMDSPESDAGKFKDKPDVPQEIDSRMVNKPASELDAQSVLASPNPSTTLTPPPTYSIGRSPRTSGNKWGRFNYGDATAAGTENRLSHNSGGGYQPYRPPAAELPG</sequence>
<name>A0ACC3DAT5_9PEZI</name>